<dbReference type="GO" id="GO:0007601">
    <property type="term" value="P:visual perception"/>
    <property type="evidence" value="ECO:0007669"/>
    <property type="project" value="TreeGrafter"/>
</dbReference>
<evidence type="ECO:0000256" key="2">
    <source>
        <dbReference type="ARBA" id="ARBA00022737"/>
    </source>
</evidence>
<dbReference type="PROSITE" id="PS50915">
    <property type="entry name" value="CRYSTALLIN_BETA_GAMMA"/>
    <property type="match status" value="2"/>
</dbReference>
<proteinExistence type="inferred from homology"/>
<evidence type="ECO:0000313" key="5">
    <source>
        <dbReference type="Proteomes" id="UP000264820"/>
    </source>
</evidence>
<dbReference type="FunFam" id="2.60.20.10:FF:000001">
    <property type="entry name" value="Crystallin gamma S"/>
    <property type="match status" value="1"/>
</dbReference>
<reference evidence="4" key="1">
    <citation type="submission" date="2025-08" db="UniProtKB">
        <authorList>
            <consortium name="Ensembl"/>
        </authorList>
    </citation>
    <scope>IDENTIFICATION</scope>
</reference>
<evidence type="ECO:0000256" key="1">
    <source>
        <dbReference type="ARBA" id="ARBA00009646"/>
    </source>
</evidence>
<name>A0A3Q2Z7E9_HIPCM</name>
<accession>A0A3Q2Z7E9</accession>
<keyword evidence="2" id="KW-0677">Repeat</keyword>
<dbReference type="PANTHER" id="PTHR11818">
    <property type="entry name" value="BETA/GAMMA CRYSTALLIN"/>
    <property type="match status" value="1"/>
</dbReference>
<organism evidence="4 5">
    <name type="scientific">Hippocampus comes</name>
    <name type="common">Tiger tail seahorse</name>
    <dbReference type="NCBI Taxonomy" id="109280"/>
    <lineage>
        <taxon>Eukaryota</taxon>
        <taxon>Metazoa</taxon>
        <taxon>Chordata</taxon>
        <taxon>Craniata</taxon>
        <taxon>Vertebrata</taxon>
        <taxon>Euteleostomi</taxon>
        <taxon>Actinopterygii</taxon>
        <taxon>Neopterygii</taxon>
        <taxon>Teleostei</taxon>
        <taxon>Neoteleostei</taxon>
        <taxon>Acanthomorphata</taxon>
        <taxon>Syngnathiaria</taxon>
        <taxon>Syngnathiformes</taxon>
        <taxon>Syngnathoidei</taxon>
        <taxon>Syngnathidae</taxon>
        <taxon>Hippocampus</taxon>
    </lineage>
</organism>
<dbReference type="SUPFAM" id="SSF49695">
    <property type="entry name" value="gamma-Crystallin-like"/>
    <property type="match status" value="1"/>
</dbReference>
<dbReference type="SMART" id="SM00247">
    <property type="entry name" value="XTALbg"/>
    <property type="match status" value="1"/>
</dbReference>
<feature type="domain" description="Beta/gamma crystallin 'Greek key'" evidence="3">
    <location>
        <begin position="12"/>
        <end position="50"/>
    </location>
</feature>
<dbReference type="Gene3D" id="2.60.20.10">
    <property type="entry name" value="Crystallins"/>
    <property type="match status" value="1"/>
</dbReference>
<dbReference type="PANTHER" id="PTHR11818:SF42">
    <property type="entry name" value="VOLTAGE-GATED HYDROGEN CHANNEL 1"/>
    <property type="match status" value="1"/>
</dbReference>
<comment type="similarity">
    <text evidence="1">Belongs to the beta/gamma-crystallin family.</text>
</comment>
<dbReference type="AlphaFoldDB" id="A0A3Q2Z7E9"/>
<dbReference type="Ensembl" id="ENSHCOT00000024052.1">
    <property type="protein sequence ID" value="ENSHCOP00000027673.1"/>
    <property type="gene ID" value="ENSHCOG00000019680.1"/>
</dbReference>
<keyword evidence="5" id="KW-1185">Reference proteome</keyword>
<dbReference type="Pfam" id="PF00030">
    <property type="entry name" value="Crystall"/>
    <property type="match status" value="1"/>
</dbReference>
<sequence>MSSFLSLVSLCPKITFYEEKKFQGRCYNCSSDCADLHSYFTRCSSIRVESGVWVIYERPNYKGFQYILCPGEYADNQQWMAFSDSVKSCRAIKNVRVDSFELSHSDICPNLKHLDMLQGFEAIPSSLSKGNVIYSQQVIRSTLALQSCPQHL</sequence>
<dbReference type="GeneTree" id="ENSGT00940000163494"/>
<dbReference type="Proteomes" id="UP000264820">
    <property type="component" value="Unplaced"/>
</dbReference>
<dbReference type="GO" id="GO:0005212">
    <property type="term" value="F:structural constituent of eye lens"/>
    <property type="evidence" value="ECO:0007669"/>
    <property type="project" value="TreeGrafter"/>
</dbReference>
<dbReference type="PRINTS" id="PR01367">
    <property type="entry name" value="BGCRYSTALLIN"/>
</dbReference>
<evidence type="ECO:0000313" key="4">
    <source>
        <dbReference type="Ensembl" id="ENSHCOP00000027673.1"/>
    </source>
</evidence>
<dbReference type="GO" id="GO:0002088">
    <property type="term" value="P:lens development in camera-type eye"/>
    <property type="evidence" value="ECO:0007669"/>
    <property type="project" value="TreeGrafter"/>
</dbReference>
<feature type="domain" description="Beta/gamma crystallin 'Greek key'" evidence="3">
    <location>
        <begin position="51"/>
        <end position="93"/>
    </location>
</feature>
<reference evidence="4" key="2">
    <citation type="submission" date="2025-09" db="UniProtKB">
        <authorList>
            <consortium name="Ensembl"/>
        </authorList>
    </citation>
    <scope>IDENTIFICATION</scope>
</reference>
<dbReference type="InterPro" id="IPR011024">
    <property type="entry name" value="G_crystallin-like"/>
</dbReference>
<dbReference type="InterPro" id="IPR001064">
    <property type="entry name" value="Beta/gamma_crystallin"/>
</dbReference>
<dbReference type="InterPro" id="IPR050252">
    <property type="entry name" value="Beta/Gamma-Crystallin"/>
</dbReference>
<evidence type="ECO:0000259" key="3">
    <source>
        <dbReference type="PROSITE" id="PS50915"/>
    </source>
</evidence>
<protein>
    <recommendedName>
        <fullName evidence="3">Beta/gamma crystallin 'Greek key' domain-containing protein</fullName>
    </recommendedName>
</protein>